<evidence type="ECO:0000256" key="2">
    <source>
        <dbReference type="ARBA" id="ARBA00022723"/>
    </source>
</evidence>
<dbReference type="GO" id="GO:0046872">
    <property type="term" value="F:metal ion binding"/>
    <property type="evidence" value="ECO:0007669"/>
    <property type="project" value="UniProtKB-KW"/>
</dbReference>
<sequence length="370" mass="40091">AAEDTSREGVYVCGAASEPKDIPETVIQASAAAARASELLAESRGTLVEEKEYPPERDVSEEPPRIGVFVCHCGINISGVVDVEKVVEFVGALPDVTHCEHSLYTCSQDNQQKIKETIESLHLNRVVIASCTPRTHEALFQDTIREVGLNPLLLEFVSIREHCSWVHMDDKDGATRKAMDLTAMAVAKARLLRRVSRSSFSVRNEGLVVGGGIAGMTAALSLAEQGFEVHLVEREAELGGQLRKLHATLSGHDPQQLLRETIEQVHASDKIRLHLSAQVRELSGYMGNYSTAIVGANGQATETVIEHGALVVATGATERETDEYLCGQSDRVITQKQLEAKLADEADRQGIASAKTIAMIQCVGSREEGT</sequence>
<gene>
    <name evidence="7" type="ORF">LCGC14_2972500</name>
</gene>
<feature type="non-terminal residue" evidence="7">
    <location>
        <position position="370"/>
    </location>
</feature>
<keyword evidence="3" id="KW-0560">Oxidoreductase</keyword>
<feature type="non-terminal residue" evidence="7">
    <location>
        <position position="1"/>
    </location>
</feature>
<dbReference type="Gene3D" id="3.50.50.60">
    <property type="entry name" value="FAD/NAD(P)-binding domain"/>
    <property type="match status" value="1"/>
</dbReference>
<protein>
    <recommendedName>
        <fullName evidence="6">FAD/NAD(P)-binding domain-containing protein</fullName>
    </recommendedName>
</protein>
<dbReference type="InterPro" id="IPR039650">
    <property type="entry name" value="HdrA-like"/>
</dbReference>
<dbReference type="GO" id="GO:0051539">
    <property type="term" value="F:4 iron, 4 sulfur cluster binding"/>
    <property type="evidence" value="ECO:0007669"/>
    <property type="project" value="UniProtKB-KW"/>
</dbReference>
<dbReference type="AlphaFoldDB" id="A0A0F9A091"/>
<proteinExistence type="predicted"/>
<evidence type="ECO:0000313" key="7">
    <source>
        <dbReference type="EMBL" id="KKK65601.1"/>
    </source>
</evidence>
<comment type="caution">
    <text evidence="7">The sequence shown here is derived from an EMBL/GenBank/DDBJ whole genome shotgun (WGS) entry which is preliminary data.</text>
</comment>
<keyword evidence="5" id="KW-0411">Iron-sulfur</keyword>
<keyword evidence="1" id="KW-0004">4Fe-4S</keyword>
<evidence type="ECO:0000256" key="1">
    <source>
        <dbReference type="ARBA" id="ARBA00022485"/>
    </source>
</evidence>
<keyword evidence="2" id="KW-0479">Metal-binding</keyword>
<feature type="domain" description="FAD/NAD(P)-binding" evidence="6">
    <location>
        <begin position="207"/>
        <end position="321"/>
    </location>
</feature>
<dbReference type="SUPFAM" id="SSF51971">
    <property type="entry name" value="Nucleotide-binding domain"/>
    <property type="match status" value="1"/>
</dbReference>
<accession>A0A0F9A091</accession>
<reference evidence="7" key="1">
    <citation type="journal article" date="2015" name="Nature">
        <title>Complex archaea that bridge the gap between prokaryotes and eukaryotes.</title>
        <authorList>
            <person name="Spang A."/>
            <person name="Saw J.H."/>
            <person name="Jorgensen S.L."/>
            <person name="Zaremba-Niedzwiedzka K."/>
            <person name="Martijn J."/>
            <person name="Lind A.E."/>
            <person name="van Eijk R."/>
            <person name="Schleper C."/>
            <person name="Guy L."/>
            <person name="Ettema T.J."/>
        </authorList>
    </citation>
    <scope>NUCLEOTIDE SEQUENCE</scope>
</reference>
<evidence type="ECO:0000256" key="3">
    <source>
        <dbReference type="ARBA" id="ARBA00023002"/>
    </source>
</evidence>
<organism evidence="7">
    <name type="scientific">marine sediment metagenome</name>
    <dbReference type="NCBI Taxonomy" id="412755"/>
    <lineage>
        <taxon>unclassified sequences</taxon>
        <taxon>metagenomes</taxon>
        <taxon>ecological metagenomes</taxon>
    </lineage>
</organism>
<dbReference type="Pfam" id="PF07992">
    <property type="entry name" value="Pyr_redox_2"/>
    <property type="match status" value="1"/>
</dbReference>
<evidence type="ECO:0000256" key="5">
    <source>
        <dbReference type="ARBA" id="ARBA00023014"/>
    </source>
</evidence>
<evidence type="ECO:0000256" key="4">
    <source>
        <dbReference type="ARBA" id="ARBA00023004"/>
    </source>
</evidence>
<keyword evidence="4" id="KW-0408">Iron</keyword>
<dbReference type="InterPro" id="IPR036188">
    <property type="entry name" value="FAD/NAD-bd_sf"/>
</dbReference>
<dbReference type="PANTHER" id="PTHR43498">
    <property type="entry name" value="FERREDOXIN:COB-COM HETERODISULFIDE REDUCTASE SUBUNIT A"/>
    <property type="match status" value="1"/>
</dbReference>
<evidence type="ECO:0000259" key="6">
    <source>
        <dbReference type="Pfam" id="PF07992"/>
    </source>
</evidence>
<name>A0A0F9A091_9ZZZZ</name>
<dbReference type="PANTHER" id="PTHR43498:SF1">
    <property type="entry name" value="COB--COM HETERODISULFIDE REDUCTASE IRON-SULFUR SUBUNIT A"/>
    <property type="match status" value="1"/>
</dbReference>
<dbReference type="InterPro" id="IPR023753">
    <property type="entry name" value="FAD/NAD-binding_dom"/>
</dbReference>
<dbReference type="EMBL" id="LAZR01060471">
    <property type="protein sequence ID" value="KKK65601.1"/>
    <property type="molecule type" value="Genomic_DNA"/>
</dbReference>
<dbReference type="GO" id="GO:0016491">
    <property type="term" value="F:oxidoreductase activity"/>
    <property type="evidence" value="ECO:0007669"/>
    <property type="project" value="UniProtKB-KW"/>
</dbReference>